<evidence type="ECO:0000313" key="3">
    <source>
        <dbReference type="EMBL" id="KAH9373044.1"/>
    </source>
</evidence>
<dbReference type="OrthoDB" id="28322at2759"/>
<dbReference type="Proteomes" id="UP000821853">
    <property type="component" value="Chromosome 4"/>
</dbReference>
<name>A0A9J6GFC9_HAELO</name>
<gene>
    <name evidence="3" type="ORF">HPB48_010019</name>
</gene>
<dbReference type="PANTHER" id="PTHR12630:SF1">
    <property type="entry name" value="GLUCOSIDASE 2 SUBUNIT BETA"/>
    <property type="match status" value="1"/>
</dbReference>
<feature type="domain" description="Glucosidase II beta subunit N-terminal" evidence="2">
    <location>
        <begin position="76"/>
        <end position="162"/>
    </location>
</feature>
<dbReference type="VEuPathDB" id="VectorBase:HLOH_045682"/>
<keyword evidence="4" id="KW-1185">Reference proteome</keyword>
<dbReference type="PANTHER" id="PTHR12630">
    <property type="entry name" value="N-LINKED OLIGOSACCHARIDE PROCESSING"/>
    <property type="match status" value="1"/>
</dbReference>
<dbReference type="GO" id="GO:0006491">
    <property type="term" value="P:N-glycan processing"/>
    <property type="evidence" value="ECO:0007669"/>
    <property type="project" value="TreeGrafter"/>
</dbReference>
<dbReference type="GO" id="GO:0017177">
    <property type="term" value="C:glucosidase II complex"/>
    <property type="evidence" value="ECO:0007669"/>
    <property type="project" value="TreeGrafter"/>
</dbReference>
<dbReference type="AlphaFoldDB" id="A0A9J6GFC9"/>
<proteinExistence type="predicted"/>
<protein>
    <recommendedName>
        <fullName evidence="2">Glucosidase II beta subunit N-terminal domain-containing protein</fullName>
    </recommendedName>
</protein>
<feature type="region of interest" description="Disordered" evidence="1">
    <location>
        <begin position="49"/>
        <end position="78"/>
    </location>
</feature>
<sequence length="184" mass="20039">MTWVPRFLLKRRNVLAALFLFGVLYMMRQLLSLSEVNVVLMSGKARTPAASTGSQAATSVRGKQATPRTNDSDNARTSHVRGVAPHDAAHYMPGKTFKCLHSLEVIGYEQVNDDYCDCDDGSDEPGTNACPNGSWGPLCQVMSMRVNDGICDCCDGSDEWAGIVVPPELQLSGKEGVVRTKDWV</sequence>
<evidence type="ECO:0000259" key="2">
    <source>
        <dbReference type="Pfam" id="PF12999"/>
    </source>
</evidence>
<dbReference type="InterPro" id="IPR039794">
    <property type="entry name" value="Gtb1-like"/>
</dbReference>
<dbReference type="InterPro" id="IPR028146">
    <property type="entry name" value="PRKCSH_N"/>
</dbReference>
<evidence type="ECO:0000313" key="4">
    <source>
        <dbReference type="Proteomes" id="UP000821853"/>
    </source>
</evidence>
<accession>A0A9J6GFC9</accession>
<feature type="compositionally biased region" description="Polar residues" evidence="1">
    <location>
        <begin position="49"/>
        <end position="58"/>
    </location>
</feature>
<reference evidence="3 4" key="1">
    <citation type="journal article" date="2020" name="Cell">
        <title>Large-Scale Comparative Analyses of Tick Genomes Elucidate Their Genetic Diversity and Vector Capacities.</title>
        <authorList>
            <consortium name="Tick Genome and Microbiome Consortium (TIGMIC)"/>
            <person name="Jia N."/>
            <person name="Wang J."/>
            <person name="Shi W."/>
            <person name="Du L."/>
            <person name="Sun Y."/>
            <person name="Zhan W."/>
            <person name="Jiang J.F."/>
            <person name="Wang Q."/>
            <person name="Zhang B."/>
            <person name="Ji P."/>
            <person name="Bell-Sakyi L."/>
            <person name="Cui X.M."/>
            <person name="Yuan T.T."/>
            <person name="Jiang B.G."/>
            <person name="Yang W.F."/>
            <person name="Lam T.T."/>
            <person name="Chang Q.C."/>
            <person name="Ding S.J."/>
            <person name="Wang X.J."/>
            <person name="Zhu J.G."/>
            <person name="Ruan X.D."/>
            <person name="Zhao L."/>
            <person name="Wei J.T."/>
            <person name="Ye R.Z."/>
            <person name="Que T.C."/>
            <person name="Du C.H."/>
            <person name="Zhou Y.H."/>
            <person name="Cheng J.X."/>
            <person name="Dai P.F."/>
            <person name="Guo W.B."/>
            <person name="Han X.H."/>
            <person name="Huang E.J."/>
            <person name="Li L.F."/>
            <person name="Wei W."/>
            <person name="Gao Y.C."/>
            <person name="Liu J.Z."/>
            <person name="Shao H.Z."/>
            <person name="Wang X."/>
            <person name="Wang C.C."/>
            <person name="Yang T.C."/>
            <person name="Huo Q.B."/>
            <person name="Li W."/>
            <person name="Chen H.Y."/>
            <person name="Chen S.E."/>
            <person name="Zhou L.G."/>
            <person name="Ni X.B."/>
            <person name="Tian J.H."/>
            <person name="Sheng Y."/>
            <person name="Liu T."/>
            <person name="Pan Y.S."/>
            <person name="Xia L.Y."/>
            <person name="Li J."/>
            <person name="Zhao F."/>
            <person name="Cao W.C."/>
        </authorList>
    </citation>
    <scope>NUCLEOTIDE SEQUENCE [LARGE SCALE GENOMIC DNA]</scope>
    <source>
        <strain evidence="3">HaeL-2018</strain>
    </source>
</reference>
<organism evidence="3 4">
    <name type="scientific">Haemaphysalis longicornis</name>
    <name type="common">Bush tick</name>
    <dbReference type="NCBI Taxonomy" id="44386"/>
    <lineage>
        <taxon>Eukaryota</taxon>
        <taxon>Metazoa</taxon>
        <taxon>Ecdysozoa</taxon>
        <taxon>Arthropoda</taxon>
        <taxon>Chelicerata</taxon>
        <taxon>Arachnida</taxon>
        <taxon>Acari</taxon>
        <taxon>Parasitiformes</taxon>
        <taxon>Ixodida</taxon>
        <taxon>Ixodoidea</taxon>
        <taxon>Ixodidae</taxon>
        <taxon>Haemaphysalinae</taxon>
        <taxon>Haemaphysalis</taxon>
    </lineage>
</organism>
<dbReference type="Pfam" id="PF12999">
    <property type="entry name" value="PRKCSH-like"/>
    <property type="match status" value="1"/>
</dbReference>
<dbReference type="EMBL" id="JABSTR010000006">
    <property type="protein sequence ID" value="KAH9373044.1"/>
    <property type="molecule type" value="Genomic_DNA"/>
</dbReference>
<comment type="caution">
    <text evidence="3">The sequence shown here is derived from an EMBL/GenBank/DDBJ whole genome shotgun (WGS) entry which is preliminary data.</text>
</comment>
<evidence type="ECO:0000256" key="1">
    <source>
        <dbReference type="SAM" id="MobiDB-lite"/>
    </source>
</evidence>
<dbReference type="OMA" id="EVSWKRR"/>